<dbReference type="AlphaFoldDB" id="A0A5B7EXU9"/>
<reference evidence="2 3" key="1">
    <citation type="submission" date="2019-05" db="EMBL/GenBank/DDBJ databases">
        <title>Another draft genome of Portunus trituberculatus and its Hox gene families provides insights of decapod evolution.</title>
        <authorList>
            <person name="Jeong J.-H."/>
            <person name="Song I."/>
            <person name="Kim S."/>
            <person name="Choi T."/>
            <person name="Kim D."/>
            <person name="Ryu S."/>
            <person name="Kim W."/>
        </authorList>
    </citation>
    <scope>NUCLEOTIDE SEQUENCE [LARGE SCALE GENOMIC DNA]</scope>
    <source>
        <tissue evidence="2">Muscle</tissue>
    </source>
</reference>
<dbReference type="Proteomes" id="UP000324222">
    <property type="component" value="Unassembled WGS sequence"/>
</dbReference>
<proteinExistence type="predicted"/>
<feature type="region of interest" description="Disordered" evidence="1">
    <location>
        <begin position="32"/>
        <end position="55"/>
    </location>
</feature>
<evidence type="ECO:0000256" key="1">
    <source>
        <dbReference type="SAM" id="MobiDB-lite"/>
    </source>
</evidence>
<comment type="caution">
    <text evidence="2">The sequence shown here is derived from an EMBL/GenBank/DDBJ whole genome shotgun (WGS) entry which is preliminary data.</text>
</comment>
<gene>
    <name evidence="2" type="ORF">E2C01_031505</name>
</gene>
<sequence length="55" mass="5842">MSLFSFESYISAPVTPQAASSCVHQPSTLPSTTLGTVHTIGTDTAHTPATHYKHE</sequence>
<evidence type="ECO:0000313" key="3">
    <source>
        <dbReference type="Proteomes" id="UP000324222"/>
    </source>
</evidence>
<feature type="compositionally biased region" description="Polar residues" evidence="1">
    <location>
        <begin position="32"/>
        <end position="47"/>
    </location>
</feature>
<evidence type="ECO:0000313" key="2">
    <source>
        <dbReference type="EMBL" id="MPC38007.1"/>
    </source>
</evidence>
<name>A0A5B7EXU9_PORTR</name>
<protein>
    <submittedName>
        <fullName evidence="2">Uncharacterized protein</fullName>
    </submittedName>
</protein>
<dbReference type="EMBL" id="VSRR010003948">
    <property type="protein sequence ID" value="MPC38007.1"/>
    <property type="molecule type" value="Genomic_DNA"/>
</dbReference>
<keyword evidence="3" id="KW-1185">Reference proteome</keyword>
<organism evidence="2 3">
    <name type="scientific">Portunus trituberculatus</name>
    <name type="common">Swimming crab</name>
    <name type="synonym">Neptunus trituberculatus</name>
    <dbReference type="NCBI Taxonomy" id="210409"/>
    <lineage>
        <taxon>Eukaryota</taxon>
        <taxon>Metazoa</taxon>
        <taxon>Ecdysozoa</taxon>
        <taxon>Arthropoda</taxon>
        <taxon>Crustacea</taxon>
        <taxon>Multicrustacea</taxon>
        <taxon>Malacostraca</taxon>
        <taxon>Eumalacostraca</taxon>
        <taxon>Eucarida</taxon>
        <taxon>Decapoda</taxon>
        <taxon>Pleocyemata</taxon>
        <taxon>Brachyura</taxon>
        <taxon>Eubrachyura</taxon>
        <taxon>Portunoidea</taxon>
        <taxon>Portunidae</taxon>
        <taxon>Portuninae</taxon>
        <taxon>Portunus</taxon>
    </lineage>
</organism>
<accession>A0A5B7EXU9</accession>